<dbReference type="GO" id="GO:0009396">
    <property type="term" value="P:folic acid-containing compound biosynthetic process"/>
    <property type="evidence" value="ECO:0007669"/>
    <property type="project" value="TreeGrafter"/>
</dbReference>
<dbReference type="EMBL" id="FYEZ01000001">
    <property type="protein sequence ID" value="SNC63698.1"/>
    <property type="molecule type" value="Genomic_DNA"/>
</dbReference>
<dbReference type="Gene3D" id="3.40.50.10420">
    <property type="entry name" value="NagB/RpiA/CoA transferase-like"/>
    <property type="match status" value="1"/>
</dbReference>
<dbReference type="EC" id="6.3.3.2" evidence="5"/>
<keyword evidence="7" id="KW-0436">Ligase</keyword>
<dbReference type="RefSeq" id="WP_088817879.1">
    <property type="nucleotide sequence ID" value="NZ_FYEZ01000001.1"/>
</dbReference>
<comment type="catalytic activity">
    <reaction evidence="5">
        <text>(6S)-5-formyl-5,6,7,8-tetrahydrofolate + ATP = (6R)-5,10-methenyltetrahydrofolate + ADP + phosphate</text>
        <dbReference type="Rhea" id="RHEA:10488"/>
        <dbReference type="ChEBI" id="CHEBI:30616"/>
        <dbReference type="ChEBI" id="CHEBI:43474"/>
        <dbReference type="ChEBI" id="CHEBI:57455"/>
        <dbReference type="ChEBI" id="CHEBI:57457"/>
        <dbReference type="ChEBI" id="CHEBI:456216"/>
        <dbReference type="EC" id="6.3.3.2"/>
    </reaction>
</comment>
<reference evidence="7 8" key="1">
    <citation type="submission" date="2017-06" db="EMBL/GenBank/DDBJ databases">
        <authorList>
            <person name="Kim H.J."/>
            <person name="Triplett B.A."/>
        </authorList>
    </citation>
    <scope>NUCLEOTIDE SEQUENCE [LARGE SCALE GENOMIC DNA]</scope>
    <source>
        <strain evidence="7 8">DSM 22179</strain>
    </source>
</reference>
<evidence type="ECO:0000256" key="4">
    <source>
        <dbReference type="PIRSR" id="PIRSR006806-1"/>
    </source>
</evidence>
<dbReference type="PIRSF" id="PIRSF006806">
    <property type="entry name" value="FTHF_cligase"/>
    <property type="match status" value="1"/>
</dbReference>
<keyword evidence="5" id="KW-0460">Magnesium</keyword>
<dbReference type="Pfam" id="PF01812">
    <property type="entry name" value="5-FTHF_cyc-lig"/>
    <property type="match status" value="1"/>
</dbReference>
<dbReference type="PANTHER" id="PTHR23407">
    <property type="entry name" value="ATPASE INHIBITOR/5-FORMYLTETRAHYDROFOLATE CYCLO-LIGASE"/>
    <property type="match status" value="1"/>
</dbReference>
<evidence type="ECO:0000256" key="6">
    <source>
        <dbReference type="SAM" id="MobiDB-lite"/>
    </source>
</evidence>
<comment type="cofactor">
    <cofactor evidence="5">
        <name>Mg(2+)</name>
        <dbReference type="ChEBI" id="CHEBI:18420"/>
    </cofactor>
</comment>
<dbReference type="GO" id="GO:0030272">
    <property type="term" value="F:5-formyltetrahydrofolate cyclo-ligase activity"/>
    <property type="evidence" value="ECO:0007669"/>
    <property type="project" value="UniProtKB-EC"/>
</dbReference>
<name>A0A212TCD2_9MICO</name>
<dbReference type="InterPro" id="IPR037171">
    <property type="entry name" value="NagB/RpiA_transferase-like"/>
</dbReference>
<proteinExistence type="inferred from homology"/>
<keyword evidence="5" id="KW-0479">Metal-binding</keyword>
<keyword evidence="3 4" id="KW-0067">ATP-binding</keyword>
<dbReference type="InterPro" id="IPR024185">
    <property type="entry name" value="FTHF_cligase-like_sf"/>
</dbReference>
<gene>
    <name evidence="7" type="ORF">SAMN05445756_0960</name>
</gene>
<comment type="similarity">
    <text evidence="1 5">Belongs to the 5-formyltetrahydrofolate cyclo-ligase family.</text>
</comment>
<dbReference type="GO" id="GO:0035999">
    <property type="term" value="P:tetrahydrofolate interconversion"/>
    <property type="evidence" value="ECO:0007669"/>
    <property type="project" value="TreeGrafter"/>
</dbReference>
<keyword evidence="8" id="KW-1185">Reference proteome</keyword>
<accession>A0A212TCD2</accession>
<dbReference type="InterPro" id="IPR002698">
    <property type="entry name" value="FTHF_cligase"/>
</dbReference>
<feature type="binding site" evidence="4">
    <location>
        <begin position="13"/>
        <end position="17"/>
    </location>
    <ligand>
        <name>ATP</name>
        <dbReference type="ChEBI" id="CHEBI:30616"/>
    </ligand>
</feature>
<evidence type="ECO:0000256" key="3">
    <source>
        <dbReference type="ARBA" id="ARBA00022840"/>
    </source>
</evidence>
<dbReference type="OrthoDB" id="3242798at2"/>
<evidence type="ECO:0000313" key="8">
    <source>
        <dbReference type="Proteomes" id="UP000198122"/>
    </source>
</evidence>
<dbReference type="NCBIfam" id="TIGR02727">
    <property type="entry name" value="MTHFS_bact"/>
    <property type="match status" value="1"/>
</dbReference>
<dbReference type="Proteomes" id="UP000198122">
    <property type="component" value="Unassembled WGS sequence"/>
</dbReference>
<evidence type="ECO:0000256" key="1">
    <source>
        <dbReference type="ARBA" id="ARBA00010638"/>
    </source>
</evidence>
<evidence type="ECO:0000313" key="7">
    <source>
        <dbReference type="EMBL" id="SNC63698.1"/>
    </source>
</evidence>
<dbReference type="GO" id="GO:0046872">
    <property type="term" value="F:metal ion binding"/>
    <property type="evidence" value="ECO:0007669"/>
    <property type="project" value="UniProtKB-KW"/>
</dbReference>
<dbReference type="SUPFAM" id="SSF100950">
    <property type="entry name" value="NagB/RpiA/CoA transferase-like"/>
    <property type="match status" value="1"/>
</dbReference>
<feature type="binding site" evidence="4">
    <location>
        <begin position="142"/>
        <end position="150"/>
    </location>
    <ligand>
        <name>ATP</name>
        <dbReference type="ChEBI" id="CHEBI:30616"/>
    </ligand>
</feature>
<organism evidence="7 8">
    <name type="scientific">Kytococcus aerolatus</name>
    <dbReference type="NCBI Taxonomy" id="592308"/>
    <lineage>
        <taxon>Bacteria</taxon>
        <taxon>Bacillati</taxon>
        <taxon>Actinomycetota</taxon>
        <taxon>Actinomycetes</taxon>
        <taxon>Micrococcales</taxon>
        <taxon>Kytococcaceae</taxon>
        <taxon>Kytococcus</taxon>
    </lineage>
</organism>
<dbReference type="PANTHER" id="PTHR23407:SF1">
    <property type="entry name" value="5-FORMYLTETRAHYDROFOLATE CYCLO-LIGASE"/>
    <property type="match status" value="1"/>
</dbReference>
<evidence type="ECO:0000256" key="2">
    <source>
        <dbReference type="ARBA" id="ARBA00022741"/>
    </source>
</evidence>
<protein>
    <recommendedName>
        <fullName evidence="5">5-formyltetrahydrofolate cyclo-ligase</fullName>
        <ecNumber evidence="5">6.3.3.2</ecNumber>
    </recommendedName>
</protein>
<keyword evidence="2 4" id="KW-0547">Nucleotide-binding</keyword>
<sequence>MARLTPAAPWPDKKSARKAVRAAREEWSGSGERPTAAAGLAHHGLALAETLGVRTVTLYAAWPTEPPTAPLTRALLDAGVRVLVPLTQPDLSLHWAPVEHCPEGDLVDLEELALGAELPPEGVAEAGLVLTPGLAVDRTGHRLGQGGGCYDRTLPHRSPGTPVVTMLHPHELVEEVPHEAHDQPVDGVLTADGVRWFDGRAGGSP</sequence>
<feature type="region of interest" description="Disordered" evidence="6">
    <location>
        <begin position="1"/>
        <end position="35"/>
    </location>
</feature>
<feature type="binding site" evidence="4">
    <location>
        <position position="65"/>
    </location>
    <ligand>
        <name>substrate</name>
    </ligand>
</feature>
<dbReference type="AlphaFoldDB" id="A0A212TCD2"/>
<dbReference type="GO" id="GO:0005524">
    <property type="term" value="F:ATP binding"/>
    <property type="evidence" value="ECO:0007669"/>
    <property type="project" value="UniProtKB-KW"/>
</dbReference>
<evidence type="ECO:0000256" key="5">
    <source>
        <dbReference type="RuleBase" id="RU361279"/>
    </source>
</evidence>